<dbReference type="PANTHER" id="PTHR18968:SF166">
    <property type="entry name" value="2-HYDROXYACYL-COA LYASE 2"/>
    <property type="match status" value="1"/>
</dbReference>
<dbReference type="InterPro" id="IPR012001">
    <property type="entry name" value="Thiamin_PyroP_enz_TPP-bd_dom"/>
</dbReference>
<keyword evidence="3 4" id="KW-0786">Thiamine pyrophosphate</keyword>
<dbReference type="InterPro" id="IPR029035">
    <property type="entry name" value="DHS-like_NAD/FAD-binding_dom"/>
</dbReference>
<dbReference type="InterPro" id="IPR011766">
    <property type="entry name" value="TPP_enzyme_TPP-bd"/>
</dbReference>
<comment type="caution">
    <text evidence="9">The sequence shown here is derived from an EMBL/GenBank/DDBJ whole genome shotgun (WGS) entry which is preliminary data.</text>
</comment>
<dbReference type="SUPFAM" id="SSF52518">
    <property type="entry name" value="Thiamin diphosphate-binding fold (THDP-binding)"/>
    <property type="match status" value="2"/>
</dbReference>
<evidence type="ECO:0000256" key="4">
    <source>
        <dbReference type="RuleBase" id="RU362132"/>
    </source>
</evidence>
<proteinExistence type="inferred from homology"/>
<name>A0ABV4WWQ0_9CYAN</name>
<dbReference type="PANTHER" id="PTHR18968">
    <property type="entry name" value="THIAMINE PYROPHOSPHATE ENZYMES"/>
    <property type="match status" value="1"/>
</dbReference>
<dbReference type="Pfam" id="PF00205">
    <property type="entry name" value="TPP_enzyme_M"/>
    <property type="match status" value="1"/>
</dbReference>
<dbReference type="CDD" id="cd07035">
    <property type="entry name" value="TPP_PYR_POX_like"/>
    <property type="match status" value="1"/>
</dbReference>
<evidence type="ECO:0000256" key="3">
    <source>
        <dbReference type="ARBA" id="ARBA00023052"/>
    </source>
</evidence>
<evidence type="ECO:0000256" key="2">
    <source>
        <dbReference type="ARBA" id="ARBA00007812"/>
    </source>
</evidence>
<reference evidence="9 10" key="1">
    <citation type="submission" date="2024-09" db="EMBL/GenBank/DDBJ databases">
        <title>Floridaenema gen nov. (Aerosakkonemataceae, Aerosakkonematales ord. nov., Cyanobacteria) from benthic tropical and subtropical fresh waters, with the description of four new species.</title>
        <authorList>
            <person name="Moretto J.A."/>
            <person name="Berthold D.E."/>
            <person name="Lefler F.W."/>
            <person name="Huang I.-S."/>
            <person name="Laughinghouse H. IV."/>
        </authorList>
    </citation>
    <scope>NUCLEOTIDE SEQUENCE [LARGE SCALE GENOMIC DNA]</scope>
    <source>
        <strain evidence="9 10">BLCC-F167</strain>
    </source>
</reference>
<evidence type="ECO:0000313" key="9">
    <source>
        <dbReference type="EMBL" id="MFB2839518.1"/>
    </source>
</evidence>
<dbReference type="EMBL" id="JBHFNT010000311">
    <property type="protein sequence ID" value="MFB2839518.1"/>
    <property type="molecule type" value="Genomic_DNA"/>
</dbReference>
<dbReference type="CDD" id="cd00568">
    <property type="entry name" value="TPP_enzymes"/>
    <property type="match status" value="1"/>
</dbReference>
<accession>A0ABV4WWQ0</accession>
<dbReference type="Pfam" id="PF02776">
    <property type="entry name" value="TPP_enzyme_N"/>
    <property type="match status" value="1"/>
</dbReference>
<comment type="cofactor">
    <cofactor evidence="1">
        <name>thiamine diphosphate</name>
        <dbReference type="ChEBI" id="CHEBI:58937"/>
    </cofactor>
</comment>
<feature type="compositionally biased region" description="Basic residues" evidence="5">
    <location>
        <begin position="404"/>
        <end position="415"/>
    </location>
</feature>
<keyword evidence="10" id="KW-1185">Reference proteome</keyword>
<evidence type="ECO:0000256" key="1">
    <source>
        <dbReference type="ARBA" id="ARBA00001964"/>
    </source>
</evidence>
<feature type="region of interest" description="Disordered" evidence="5">
    <location>
        <begin position="399"/>
        <end position="418"/>
    </location>
</feature>
<dbReference type="InterPro" id="IPR045229">
    <property type="entry name" value="TPP_enz"/>
</dbReference>
<evidence type="ECO:0000259" key="8">
    <source>
        <dbReference type="Pfam" id="PF02776"/>
    </source>
</evidence>
<dbReference type="Gene3D" id="3.40.50.1220">
    <property type="entry name" value="TPP-binding domain"/>
    <property type="match status" value="1"/>
</dbReference>
<organism evidence="9 10">
    <name type="scientific">Floridaenema evergladense BLCC-F167</name>
    <dbReference type="NCBI Taxonomy" id="3153639"/>
    <lineage>
        <taxon>Bacteria</taxon>
        <taxon>Bacillati</taxon>
        <taxon>Cyanobacteriota</taxon>
        <taxon>Cyanophyceae</taxon>
        <taxon>Oscillatoriophycideae</taxon>
        <taxon>Aerosakkonematales</taxon>
        <taxon>Aerosakkonemataceae</taxon>
        <taxon>Floridanema</taxon>
        <taxon>Floridanema evergladense</taxon>
    </lineage>
</organism>
<dbReference type="InterPro" id="IPR029061">
    <property type="entry name" value="THDP-binding"/>
</dbReference>
<dbReference type="Gene3D" id="3.40.50.970">
    <property type="match status" value="2"/>
</dbReference>
<evidence type="ECO:0000256" key="5">
    <source>
        <dbReference type="SAM" id="MobiDB-lite"/>
    </source>
</evidence>
<feature type="domain" description="Thiamine pyrophosphate enzyme central" evidence="6">
    <location>
        <begin position="258"/>
        <end position="391"/>
    </location>
</feature>
<sequence>MEKTTDGGVIEDRSSCTERFVKESQIKELPIPSKELEQNTKNNCESLGAFPNLNDHSLVDKTVAQTVVEMLEKLGVKYAFGVSGGAIAPVWAALENSSIEVLHFRHEAGAAFAATEASLATNSPIVVFATAGPGFTNALTGLFAARGEGAKIIFISPSTSPSQRGRNACQETSSYRMPLEGLFTSGTLFHYAVSLQFVEEIPQVACQLTKGISQMGGFVAHINIPTAVQTSTNKVSLPTDPEIFVQPPIAPTQKTIKKCVELLTQGEFAIWVGYGARDAAKEIRELAEKTGAAVFCSPRGKGIFPESDSQFVGVTGLGGHQSVLNYMQEFCPEHLLVLGTRLGEFTSFWNPTMVPKGGFIQVDINPQVMGVAYPNAKTLAVQSDAKIFLKKILEQLKKQLPKSSHQHPKKIRHRPEQKGIQANQNSPIRPQALMAAIQQVIVEGSDALVMAEPGNSFAWATNMLRFDVPNRYRTSTDFASMGHTVTGVVGATLVRQSKAVAIVGDGAMLMNCEISTAVKYQIPAVWIVLNDACYNMVDQVLPHIKCKNLVQIPPADFVQIARGMGADGIRVSNESEIFEALEKALASPIPFVIDVLIDPEEKSPTETRMMSLKNQSLHN</sequence>
<comment type="similarity">
    <text evidence="2 4">Belongs to the TPP enzyme family.</text>
</comment>
<evidence type="ECO:0000259" key="7">
    <source>
        <dbReference type="Pfam" id="PF02775"/>
    </source>
</evidence>
<dbReference type="SUPFAM" id="SSF52467">
    <property type="entry name" value="DHS-like NAD/FAD-binding domain"/>
    <property type="match status" value="1"/>
</dbReference>
<dbReference type="Pfam" id="PF02775">
    <property type="entry name" value="TPP_enzyme_C"/>
    <property type="match status" value="1"/>
</dbReference>
<evidence type="ECO:0000259" key="6">
    <source>
        <dbReference type="Pfam" id="PF00205"/>
    </source>
</evidence>
<gene>
    <name evidence="9" type="ORF">ACE1CA_33930</name>
</gene>
<protein>
    <submittedName>
        <fullName evidence="9">Thiamine pyrophosphate-dependent enzyme</fullName>
    </submittedName>
</protein>
<dbReference type="InterPro" id="IPR012000">
    <property type="entry name" value="Thiamin_PyroP_enz_cen_dom"/>
</dbReference>
<feature type="domain" description="Thiamine pyrophosphate enzyme N-terminal TPP-binding" evidence="8">
    <location>
        <begin position="62"/>
        <end position="172"/>
    </location>
</feature>
<dbReference type="Proteomes" id="UP001576780">
    <property type="component" value="Unassembled WGS sequence"/>
</dbReference>
<feature type="domain" description="Thiamine pyrophosphate enzyme TPP-binding" evidence="7">
    <location>
        <begin position="454"/>
        <end position="595"/>
    </location>
</feature>
<evidence type="ECO:0000313" key="10">
    <source>
        <dbReference type="Proteomes" id="UP001576780"/>
    </source>
</evidence>